<dbReference type="InterPro" id="IPR008966">
    <property type="entry name" value="Adhesion_dom_sf"/>
</dbReference>
<dbReference type="PANTHER" id="PTHR34819">
    <property type="entry name" value="LARGE CYSTEINE-RICH PERIPLASMIC PROTEIN OMCB"/>
    <property type="match status" value="1"/>
</dbReference>
<dbReference type="PANTHER" id="PTHR34819:SF3">
    <property type="entry name" value="CELL SURFACE PROTEIN"/>
    <property type="match status" value="1"/>
</dbReference>
<dbReference type="Proteomes" id="UP000298246">
    <property type="component" value="Unassembled WGS sequence"/>
</dbReference>
<feature type="domain" description="DUF11" evidence="1">
    <location>
        <begin position="296"/>
        <end position="386"/>
    </location>
</feature>
<dbReference type="InterPro" id="IPR051172">
    <property type="entry name" value="Chlamydia_OmcB"/>
</dbReference>
<evidence type="ECO:0000259" key="1">
    <source>
        <dbReference type="Pfam" id="PF01345"/>
    </source>
</evidence>
<feature type="domain" description="DUF11" evidence="1">
    <location>
        <begin position="170"/>
        <end position="272"/>
    </location>
</feature>
<comment type="caution">
    <text evidence="2">The sequence shown here is derived from an EMBL/GenBank/DDBJ whole genome shotgun (WGS) entry which is preliminary data.</text>
</comment>
<evidence type="ECO:0000313" key="3">
    <source>
        <dbReference type="Proteomes" id="UP000298246"/>
    </source>
</evidence>
<evidence type="ECO:0000313" key="2">
    <source>
        <dbReference type="EMBL" id="TFE90169.1"/>
    </source>
</evidence>
<sequence>MMPPSSPQVQNQSIVRFQNGSVSSFTYSNTVNTPVLDPQLTAVKTSLTPEALLGQPIVYVVTVTNNGNVAAAVTVIDPLPAGTAFVPNSALLAGVPLAGADPASGLPLGVLPAGASVAVSFQVLLQSAPGALQLANQATAQFAFRTPDGRTVNGALLSNTLVLPVRQLSVQVAKSLDRAYTFVGDTITYSVTIGNESALPLDDVVLTDTLPAEMAFVTGSVTVDRVHWPADASDNGIALGTLAPGAARVVSFQARVTAFPPDGQVMNRALVTFRVGAGQQSALSNPAVATVIDPMLRLVKSADLSAITTDEAVRYTITAYNDGEIATAVVLTDAIPEGSLFVAGSLSVNGTSMPEARPEQGVTIGTLEPGGSAMLAFSVAVPEQAGRKPPFVLANQAQARYSFALPDGRRIADSALSNTVQIELRLPVMSAHTDAGPPVVEPGSIASIGITVRNSGNQAVEALLFDWLPQGTRLMPGTLYVNGVQIANIDPAMATGLPIGLLAADGSILISFEAEVLHHTFLTAIQGRPRVVSRFTLNGKLHERTTFSNAYRLILEHGDE</sequence>
<keyword evidence="3" id="KW-1185">Reference proteome</keyword>
<dbReference type="Gene3D" id="2.60.40.740">
    <property type="match status" value="1"/>
</dbReference>
<dbReference type="OrthoDB" id="1751088at2"/>
<dbReference type="InterPro" id="IPR001434">
    <property type="entry name" value="OmcB-like_DUF11"/>
</dbReference>
<dbReference type="AlphaFoldDB" id="A0A4Y8Q733"/>
<accession>A0A4Y8Q733</accession>
<dbReference type="SUPFAM" id="SSF49401">
    <property type="entry name" value="Bacterial adhesins"/>
    <property type="match status" value="1"/>
</dbReference>
<dbReference type="EMBL" id="MYFO01000005">
    <property type="protein sequence ID" value="TFE90169.1"/>
    <property type="molecule type" value="Genomic_DNA"/>
</dbReference>
<reference evidence="2 3" key="1">
    <citation type="submission" date="2017-03" db="EMBL/GenBank/DDBJ databases">
        <title>Isolation of Levoglucosan Utilizing Bacteria.</title>
        <authorList>
            <person name="Arya A.S."/>
        </authorList>
    </citation>
    <scope>NUCLEOTIDE SEQUENCE [LARGE SCALE GENOMIC DNA]</scope>
    <source>
        <strain evidence="2 3">MEC069</strain>
    </source>
</reference>
<gene>
    <name evidence="2" type="ORF">B5M42_05735</name>
</gene>
<dbReference type="RefSeq" id="WP_134750659.1">
    <property type="nucleotide sequence ID" value="NZ_MYFO02000001.1"/>
</dbReference>
<organism evidence="2 3">
    <name type="scientific">Paenibacillus athensensis</name>
    <dbReference type="NCBI Taxonomy" id="1967502"/>
    <lineage>
        <taxon>Bacteria</taxon>
        <taxon>Bacillati</taxon>
        <taxon>Bacillota</taxon>
        <taxon>Bacilli</taxon>
        <taxon>Bacillales</taxon>
        <taxon>Paenibacillaceae</taxon>
        <taxon>Paenibacillus</taxon>
    </lineage>
</organism>
<feature type="domain" description="DUF11" evidence="1">
    <location>
        <begin position="43"/>
        <end position="140"/>
    </location>
</feature>
<protein>
    <recommendedName>
        <fullName evidence="1">DUF11 domain-containing protein</fullName>
    </recommendedName>
</protein>
<name>A0A4Y8Q733_9BACL</name>
<dbReference type="Pfam" id="PF01345">
    <property type="entry name" value="DUF11"/>
    <property type="match status" value="3"/>
</dbReference>
<dbReference type="InterPro" id="IPR047589">
    <property type="entry name" value="DUF11_rpt"/>
</dbReference>
<proteinExistence type="predicted"/>
<dbReference type="NCBIfam" id="TIGR01451">
    <property type="entry name" value="B_ant_repeat"/>
    <property type="match status" value="3"/>
</dbReference>